<comment type="subcellular location">
    <subcellularLocation>
        <location evidence="7">Mitochondrion inner membrane</location>
        <topology evidence="7">Peripheral membrane protein</topology>
        <orientation evidence="7">Matrix side</orientation>
    </subcellularLocation>
</comment>
<proteinExistence type="inferred from homology"/>
<dbReference type="GO" id="GO:0031314">
    <property type="term" value="C:extrinsic component of mitochondrial inner membrane"/>
    <property type="evidence" value="ECO:0007669"/>
    <property type="project" value="UniProtKB-UniRule"/>
</dbReference>
<dbReference type="EMBL" id="CALTRL010001029">
    <property type="protein sequence ID" value="CAH7670591.1"/>
    <property type="molecule type" value="Genomic_DNA"/>
</dbReference>
<evidence type="ECO:0000313" key="9">
    <source>
        <dbReference type="Proteomes" id="UP001153365"/>
    </source>
</evidence>
<evidence type="ECO:0000256" key="4">
    <source>
        <dbReference type="ARBA" id="ARBA00023136"/>
    </source>
</evidence>
<dbReference type="GO" id="GO:0008270">
    <property type="term" value="F:zinc ion binding"/>
    <property type="evidence" value="ECO:0007669"/>
    <property type="project" value="UniProtKB-UniRule"/>
</dbReference>
<protein>
    <recommendedName>
        <fullName evidence="6">4-hydroxy-3-methoxy-5-polyprenylbenzoate decarboxylase</fullName>
    </recommendedName>
</protein>
<comment type="cofactor">
    <cofactor evidence="7">
        <name>Zn(2+)</name>
        <dbReference type="ChEBI" id="CHEBI:29105"/>
    </cofactor>
</comment>
<evidence type="ECO:0000256" key="7">
    <source>
        <dbReference type="HAMAP-Rule" id="MF_03111"/>
    </source>
</evidence>
<comment type="pathway">
    <text evidence="7">Cofactor biosynthesis; ubiquinone biosynthesis.</text>
</comment>
<reference evidence="8" key="1">
    <citation type="submission" date="2022-06" db="EMBL/GenBank/DDBJ databases">
        <authorList>
            <consortium name="SYNGENTA / RWTH Aachen University"/>
        </authorList>
    </citation>
    <scope>NUCLEOTIDE SEQUENCE</scope>
</reference>
<dbReference type="HAMAP" id="MF_03111">
    <property type="entry name" value="Coq4"/>
    <property type="match status" value="1"/>
</dbReference>
<keyword evidence="9" id="KW-1185">Reference proteome</keyword>
<dbReference type="PANTHER" id="PTHR12922">
    <property type="entry name" value="UBIQUINONE BIOSYNTHESIS PROTEIN"/>
    <property type="match status" value="1"/>
</dbReference>
<sequence length="293" mass="33189">MKISTVGTIRLSSNLKKPLAGIALNKRCLSSSSLSSSHSNHPGKRYPEHIPINGFERAFLAVGSAIASLNDPHRADMIAVLSETTSGPFLSRLRDQMLEDVDGRRLLRDRPRIRTNTIDFERLKTLPSGTFGREYADWLEGSHVSPDARDDVKFIDSPELAYVMQRYRECHDFYHLISGNFPATVSGEIVVKWFELANMGLPVAGISAIFGPLRINRQSRRVRLFKAYLPWALKCGSSCRPLINVYWEENWETPIDELRKRLGIWSPPISWNKFIEEGIRLANNRNPEPNAGT</sequence>
<organism evidence="8 9">
    <name type="scientific">Phakopsora pachyrhizi</name>
    <name type="common">Asian soybean rust disease fungus</name>
    <dbReference type="NCBI Taxonomy" id="170000"/>
    <lineage>
        <taxon>Eukaryota</taxon>
        <taxon>Fungi</taxon>
        <taxon>Dikarya</taxon>
        <taxon>Basidiomycota</taxon>
        <taxon>Pucciniomycotina</taxon>
        <taxon>Pucciniomycetes</taxon>
        <taxon>Pucciniales</taxon>
        <taxon>Phakopsoraceae</taxon>
        <taxon>Phakopsora</taxon>
    </lineage>
</organism>
<evidence type="ECO:0000256" key="3">
    <source>
        <dbReference type="ARBA" id="ARBA00023128"/>
    </source>
</evidence>
<dbReference type="Pfam" id="PF05019">
    <property type="entry name" value="Coq4"/>
    <property type="match status" value="1"/>
</dbReference>
<comment type="catalytic activity">
    <reaction evidence="7">
        <text>a 4-hydroxy-3-methoxy-5-(all-trans-polyprenyl)benzoate + H(+) = a 2-methoxy-6-(all-trans-polyprenyl)phenol + CO2</text>
        <dbReference type="Rhea" id="RHEA:81179"/>
        <dbReference type="Rhea" id="RHEA-COMP:9551"/>
        <dbReference type="Rhea" id="RHEA-COMP:10931"/>
        <dbReference type="ChEBI" id="CHEBI:15378"/>
        <dbReference type="ChEBI" id="CHEBI:16526"/>
        <dbReference type="ChEBI" id="CHEBI:62731"/>
        <dbReference type="ChEBI" id="CHEBI:84443"/>
        <dbReference type="EC" id="4.1.1.130"/>
    </reaction>
</comment>
<keyword evidence="2 7" id="KW-0999">Mitochondrion inner membrane</keyword>
<evidence type="ECO:0000256" key="5">
    <source>
        <dbReference type="ARBA" id="ARBA00023239"/>
    </source>
</evidence>
<feature type="binding site" evidence="7">
    <location>
        <position position="172"/>
    </location>
    <ligand>
        <name>Zn(2+)</name>
        <dbReference type="ChEBI" id="CHEBI:29105"/>
    </ligand>
</feature>
<dbReference type="InterPro" id="IPR027540">
    <property type="entry name" value="Coq4_euk"/>
</dbReference>
<keyword evidence="7" id="KW-0479">Metal-binding</keyword>
<evidence type="ECO:0000256" key="6">
    <source>
        <dbReference type="ARBA" id="ARBA00081568"/>
    </source>
</evidence>
<feature type="binding site" evidence="7">
    <location>
        <position position="175"/>
    </location>
    <ligand>
        <name>Zn(2+)</name>
        <dbReference type="ChEBI" id="CHEBI:29105"/>
    </ligand>
</feature>
<dbReference type="PANTHER" id="PTHR12922:SF7">
    <property type="entry name" value="UBIQUINONE BIOSYNTHESIS PROTEIN COQ4 HOMOLOG, MITOCHONDRIAL"/>
    <property type="match status" value="1"/>
</dbReference>
<comment type="subunit">
    <text evidence="7">Component of a multi-subunit COQ enzyme complex, composed of at least COQ3, COQ4, COQ5, COQ6, COQ7 and COQ9.</text>
</comment>
<evidence type="ECO:0000256" key="1">
    <source>
        <dbReference type="ARBA" id="ARBA00022688"/>
    </source>
</evidence>
<name>A0AAV0ARF7_PHAPC</name>
<feature type="binding site" evidence="7">
    <location>
        <position position="171"/>
    </location>
    <ligand>
        <name>Zn(2+)</name>
        <dbReference type="ChEBI" id="CHEBI:29105"/>
    </ligand>
</feature>
<feature type="binding site" evidence="7">
    <location>
        <position position="188"/>
    </location>
    <ligand>
        <name>Zn(2+)</name>
        <dbReference type="ChEBI" id="CHEBI:29105"/>
    </ligand>
</feature>
<keyword evidence="4 7" id="KW-0472">Membrane</keyword>
<dbReference type="Proteomes" id="UP001153365">
    <property type="component" value="Unassembled WGS sequence"/>
</dbReference>
<dbReference type="AlphaFoldDB" id="A0AAV0ARF7"/>
<keyword evidence="1 7" id="KW-0831">Ubiquinone biosynthesis</keyword>
<keyword evidence="7" id="KW-0862">Zinc</keyword>
<gene>
    <name evidence="7" type="primary">COQ4</name>
    <name evidence="8" type="ORF">PPACK8108_LOCUS5322</name>
</gene>
<evidence type="ECO:0000256" key="2">
    <source>
        <dbReference type="ARBA" id="ARBA00022792"/>
    </source>
</evidence>
<comment type="function">
    <text evidence="7">Lyase that catalyzes the C1-decarboxylation of 4-hydroxy-3-methoxy-5-(all-trans-polyprenyl)benzoic acid into 2-methoxy-6-(all-trans-polyprenyl)phenol during ubiquinone biosynthesis.</text>
</comment>
<dbReference type="GO" id="GO:0120539">
    <property type="term" value="F:4-hydroxy-3-methoxy-5-polyprenylbenzoate decarboxylase activity"/>
    <property type="evidence" value="ECO:0007669"/>
    <property type="project" value="UniProtKB-EC"/>
</dbReference>
<keyword evidence="5 7" id="KW-0456">Lyase</keyword>
<keyword evidence="3 7" id="KW-0496">Mitochondrion</keyword>
<accession>A0AAV0ARF7</accession>
<dbReference type="InterPro" id="IPR007715">
    <property type="entry name" value="Coq4"/>
</dbReference>
<evidence type="ECO:0000313" key="8">
    <source>
        <dbReference type="EMBL" id="CAH7670591.1"/>
    </source>
</evidence>
<comment type="similarity">
    <text evidence="7">Belongs to the COQ4 family.</text>
</comment>
<comment type="caution">
    <text evidence="8">The sequence shown here is derived from an EMBL/GenBank/DDBJ whole genome shotgun (WGS) entry which is preliminary data.</text>
</comment>